<proteinExistence type="predicted"/>
<evidence type="ECO:0000313" key="2">
    <source>
        <dbReference type="EMBL" id="GJN06399.1"/>
    </source>
</evidence>
<feature type="region of interest" description="Disordered" evidence="1">
    <location>
        <begin position="1"/>
        <end position="98"/>
    </location>
</feature>
<feature type="compositionally biased region" description="Polar residues" evidence="1">
    <location>
        <begin position="1"/>
        <end position="20"/>
    </location>
</feature>
<feature type="compositionally biased region" description="Polar residues" evidence="1">
    <location>
        <begin position="84"/>
        <end position="98"/>
    </location>
</feature>
<organism evidence="2 3">
    <name type="scientific">Eleusine coracana subsp. coracana</name>
    <dbReference type="NCBI Taxonomy" id="191504"/>
    <lineage>
        <taxon>Eukaryota</taxon>
        <taxon>Viridiplantae</taxon>
        <taxon>Streptophyta</taxon>
        <taxon>Embryophyta</taxon>
        <taxon>Tracheophyta</taxon>
        <taxon>Spermatophyta</taxon>
        <taxon>Magnoliopsida</taxon>
        <taxon>Liliopsida</taxon>
        <taxon>Poales</taxon>
        <taxon>Poaceae</taxon>
        <taxon>PACMAD clade</taxon>
        <taxon>Chloridoideae</taxon>
        <taxon>Cynodonteae</taxon>
        <taxon>Eleusininae</taxon>
        <taxon>Eleusine</taxon>
    </lineage>
</organism>
<evidence type="ECO:0000313" key="3">
    <source>
        <dbReference type="Proteomes" id="UP001054889"/>
    </source>
</evidence>
<accession>A0AAV5D6V1</accession>
<dbReference type="AlphaFoldDB" id="A0AAV5D6V1"/>
<reference evidence="2" key="1">
    <citation type="journal article" date="2018" name="DNA Res.">
        <title>Multiple hybrid de novo genome assembly of finger millet, an orphan allotetraploid crop.</title>
        <authorList>
            <person name="Hatakeyama M."/>
            <person name="Aluri S."/>
            <person name="Balachadran M.T."/>
            <person name="Sivarajan S.R."/>
            <person name="Patrignani A."/>
            <person name="Gruter S."/>
            <person name="Poveda L."/>
            <person name="Shimizu-Inatsugi R."/>
            <person name="Baeten J."/>
            <person name="Francoijs K.J."/>
            <person name="Nataraja K.N."/>
            <person name="Reddy Y.A.N."/>
            <person name="Phadnis S."/>
            <person name="Ravikumar R.L."/>
            <person name="Schlapbach R."/>
            <person name="Sreeman S.M."/>
            <person name="Shimizu K.K."/>
        </authorList>
    </citation>
    <scope>NUCLEOTIDE SEQUENCE</scope>
</reference>
<evidence type="ECO:0000256" key="1">
    <source>
        <dbReference type="SAM" id="MobiDB-lite"/>
    </source>
</evidence>
<gene>
    <name evidence="2" type="primary">ga24127</name>
    <name evidence="2" type="ORF">PR202_ga24127</name>
</gene>
<dbReference type="Proteomes" id="UP001054889">
    <property type="component" value="Unassembled WGS sequence"/>
</dbReference>
<keyword evidence="3" id="KW-1185">Reference proteome</keyword>
<comment type="caution">
    <text evidence="2">The sequence shown here is derived from an EMBL/GenBank/DDBJ whole genome shotgun (WGS) entry which is preliminary data.</text>
</comment>
<reference evidence="2" key="2">
    <citation type="submission" date="2021-12" db="EMBL/GenBank/DDBJ databases">
        <title>Resequencing data analysis of finger millet.</title>
        <authorList>
            <person name="Hatakeyama M."/>
            <person name="Aluri S."/>
            <person name="Balachadran M.T."/>
            <person name="Sivarajan S.R."/>
            <person name="Poveda L."/>
            <person name="Shimizu-Inatsugi R."/>
            <person name="Schlapbach R."/>
            <person name="Sreeman S.M."/>
            <person name="Shimizu K.K."/>
        </authorList>
    </citation>
    <scope>NUCLEOTIDE SEQUENCE</scope>
</reference>
<name>A0AAV5D6V1_ELECO</name>
<protein>
    <submittedName>
        <fullName evidence="2">Uncharacterized protein</fullName>
    </submittedName>
</protein>
<feature type="compositionally biased region" description="Low complexity" evidence="1">
    <location>
        <begin position="34"/>
        <end position="43"/>
    </location>
</feature>
<sequence length="146" mass="15607">MRALDPSTSSRATRHNTQPSRAVRLMLIPPSLLPSKAASEQSSPPSPPLHCTVTYPSCRRAAFPPPPPPSLSPRTLSERPTRLPSATTTAARPQSTSLPSSAAFLLPIPFLVEAANDQSLPSPQERTCSHSPTRKATAVAASRVYY</sequence>
<dbReference type="EMBL" id="BQKI01000012">
    <property type="protein sequence ID" value="GJN06399.1"/>
    <property type="molecule type" value="Genomic_DNA"/>
</dbReference>